<sequence>MPEAELINYIVDFIAGRRQAKLEAFDKEARKRLASVEAEESDVLQQALLQQRTVLEDRYTPGNWLTDAANRAGQISLVTHAAKYTHGDSKSSSVYSQITNNEGYVSTASLRNTVVDAVGNAAMLDVAKLLQMEHDGDSLLACLQRKDYRVLEALAEDPQQLEQWITGFNQALTPHQPASHKLAKQVYFPVGDGYHLLSPLFSSALAQALYQRIIDARFSEGSKAARQARRDGEWCAEPVVYFPATAIMNFGGTNSQNISLLNSRRGGRVFLLSAQPPLWKGREKPPLGMKTLFGHRGPFDHLARNVISQLSHLLTRQENNHHIRTQRDRYIDELIDLLFTVAADIQREAWCGWTKDPHCQLKAIQRLWLDPWRSKEDVQFRAERDKDEWKNVVADDFALWLNGHLNMSGLDVGQSERSEWKMRPLFKQRLREMDAMIKEGMR</sequence>
<accession>A0A443I8Z0</accession>
<evidence type="ECO:0000313" key="2">
    <source>
        <dbReference type="Proteomes" id="UP000288794"/>
    </source>
</evidence>
<proteinExistence type="predicted"/>
<dbReference type="AlphaFoldDB" id="A0A443I8Z0"/>
<dbReference type="InterPro" id="IPR013397">
    <property type="entry name" value="CRISPR-assoc_prot_Csy1"/>
</dbReference>
<dbReference type="Pfam" id="PF09611">
    <property type="entry name" value="Cas_Csy1"/>
    <property type="match status" value="1"/>
</dbReference>
<evidence type="ECO:0000313" key="1">
    <source>
        <dbReference type="EMBL" id="RWR00503.1"/>
    </source>
</evidence>
<protein>
    <submittedName>
        <fullName evidence="1">CRISPR-associated protein</fullName>
    </submittedName>
</protein>
<comment type="caution">
    <text evidence="1">The sequence shown here is derived from an EMBL/GenBank/DDBJ whole genome shotgun (WGS) entry which is preliminary data.</text>
</comment>
<dbReference type="NCBIfam" id="TIGR02564">
    <property type="entry name" value="cas_Csy1"/>
    <property type="match status" value="1"/>
</dbReference>
<name>A0A443I8Z0_9GAMM</name>
<dbReference type="EMBL" id="JMEE01000047">
    <property type="protein sequence ID" value="RWR00503.1"/>
    <property type="molecule type" value="Genomic_DNA"/>
</dbReference>
<reference evidence="1 2" key="1">
    <citation type="submission" date="2014-04" db="EMBL/GenBank/DDBJ databases">
        <title>Draft genome sequence of Pantoea beijingensis strain LMG 27579, an emerging pathogen to Pleurotus eryngii with potential industrial application.</title>
        <authorList>
            <person name="Xu F."/>
            <person name="Liu Y."/>
            <person name="Wang S."/>
            <person name="Yin Y."/>
            <person name="Ma Y."/>
            <person name="Zhao S."/>
            <person name="Rong C."/>
        </authorList>
    </citation>
    <scope>NUCLEOTIDE SEQUENCE [LARGE SCALE GENOMIC DNA]</scope>
    <source>
        <strain evidence="1 2">LMG 27579</strain>
    </source>
</reference>
<organism evidence="1 2">
    <name type="scientific">[Pantoea] beijingensis</name>
    <dbReference type="NCBI Taxonomy" id="1324864"/>
    <lineage>
        <taxon>Bacteria</taxon>
        <taxon>Pseudomonadati</taxon>
        <taxon>Pseudomonadota</taxon>
        <taxon>Gammaproteobacteria</taxon>
        <taxon>Enterobacterales</taxon>
        <taxon>Erwiniaceae</taxon>
        <taxon>Erwinia</taxon>
    </lineage>
</organism>
<dbReference type="RefSeq" id="WP_128179519.1">
    <property type="nucleotide sequence ID" value="NZ_CP071409.1"/>
</dbReference>
<keyword evidence="2" id="KW-1185">Reference proteome</keyword>
<dbReference type="Proteomes" id="UP000288794">
    <property type="component" value="Unassembled WGS sequence"/>
</dbReference>
<gene>
    <name evidence="1" type="ORF">ED28_18630</name>
</gene>
<dbReference type="CDD" id="cd09735">
    <property type="entry name" value="Csy1_I-F"/>
    <property type="match status" value="1"/>
</dbReference>